<keyword evidence="7" id="KW-1185">Reference proteome</keyword>
<dbReference type="PROSITE" id="PS50931">
    <property type="entry name" value="HTH_LYSR"/>
    <property type="match status" value="1"/>
</dbReference>
<protein>
    <submittedName>
        <fullName evidence="6">LysR family transcriptional regulator</fullName>
    </submittedName>
</protein>
<comment type="caution">
    <text evidence="6">The sequence shown here is derived from an EMBL/GenBank/DDBJ whole genome shotgun (WGS) entry which is preliminary data.</text>
</comment>
<keyword evidence="3" id="KW-0238">DNA-binding</keyword>
<sequence>MDEQDFQLLQVLDRTHNITHAADELYITQSSVSKRIRLLERELGSTLLLRSRQGIQFTPAGEIVLQHTQAILRELNAIRQDLAAASGTIAGTLRAGVSINYAMYRLPDQLAEYNQRYPHVSTRIITTQSQTVYSMLLANQIDVGILRGEHAEWRGQRILLDREPICAITSQRDADKPLAGLPQIHRQADIDMEREITQWMHENRISSSQNRIEVDSTATCIKMVERGLGWGIVPRICLDEFHGSIRPLYFSNNEPLIRSTYIMFAPQALELPQVRVFIDLIRSHARRETADV</sequence>
<organism evidence="6 7">
    <name type="scientific">Selenomonas montiformis</name>
    <dbReference type="NCBI Taxonomy" id="2652285"/>
    <lineage>
        <taxon>Bacteria</taxon>
        <taxon>Bacillati</taxon>
        <taxon>Bacillota</taxon>
        <taxon>Negativicutes</taxon>
        <taxon>Selenomonadales</taxon>
        <taxon>Selenomonadaceae</taxon>
        <taxon>Selenomonas</taxon>
    </lineage>
</organism>
<dbReference type="PRINTS" id="PR00039">
    <property type="entry name" value="HTHLYSR"/>
</dbReference>
<dbReference type="FunFam" id="1.10.10.10:FF:000001">
    <property type="entry name" value="LysR family transcriptional regulator"/>
    <property type="match status" value="1"/>
</dbReference>
<dbReference type="InterPro" id="IPR005119">
    <property type="entry name" value="LysR_subst-bd"/>
</dbReference>
<dbReference type="SUPFAM" id="SSF53850">
    <property type="entry name" value="Periplasmic binding protein-like II"/>
    <property type="match status" value="1"/>
</dbReference>
<dbReference type="Pfam" id="PF00126">
    <property type="entry name" value="HTH_1"/>
    <property type="match status" value="1"/>
</dbReference>
<dbReference type="PANTHER" id="PTHR30126">
    <property type="entry name" value="HTH-TYPE TRANSCRIPTIONAL REGULATOR"/>
    <property type="match status" value="1"/>
</dbReference>
<dbReference type="Proteomes" id="UP000430222">
    <property type="component" value="Unassembled WGS sequence"/>
</dbReference>
<evidence type="ECO:0000259" key="5">
    <source>
        <dbReference type="PROSITE" id="PS50931"/>
    </source>
</evidence>
<dbReference type="EMBL" id="VUNL01000005">
    <property type="protein sequence ID" value="MSV24664.1"/>
    <property type="molecule type" value="Genomic_DNA"/>
</dbReference>
<reference evidence="6 7" key="1">
    <citation type="submission" date="2019-08" db="EMBL/GenBank/DDBJ databases">
        <title>In-depth cultivation of the pig gut microbiome towards novel bacterial diversity and tailored functional studies.</title>
        <authorList>
            <person name="Wylensek D."/>
            <person name="Hitch T.C.A."/>
            <person name="Clavel T."/>
        </authorList>
    </citation>
    <scope>NUCLEOTIDE SEQUENCE [LARGE SCALE GENOMIC DNA]</scope>
    <source>
        <strain evidence="7">WCA-380-WT-3B3</strain>
    </source>
</reference>
<dbReference type="InterPro" id="IPR036390">
    <property type="entry name" value="WH_DNA-bd_sf"/>
</dbReference>
<dbReference type="CDD" id="cd05466">
    <property type="entry name" value="PBP2_LTTR_substrate"/>
    <property type="match status" value="1"/>
</dbReference>
<evidence type="ECO:0000256" key="1">
    <source>
        <dbReference type="ARBA" id="ARBA00009437"/>
    </source>
</evidence>
<dbReference type="PANTHER" id="PTHR30126:SF78">
    <property type="entry name" value="HTH LYSR-TYPE DOMAIN-CONTAINING PROTEIN"/>
    <property type="match status" value="1"/>
</dbReference>
<gene>
    <name evidence="6" type="ORF">FYJ78_05595</name>
</gene>
<evidence type="ECO:0000313" key="7">
    <source>
        <dbReference type="Proteomes" id="UP000430222"/>
    </source>
</evidence>
<name>A0A6I2UX63_9FIRM</name>
<keyword evidence="4" id="KW-0804">Transcription</keyword>
<dbReference type="Gene3D" id="3.40.190.290">
    <property type="match status" value="1"/>
</dbReference>
<dbReference type="RefSeq" id="WP_154620434.1">
    <property type="nucleotide sequence ID" value="NZ_VUNL01000005.1"/>
</dbReference>
<keyword evidence="2" id="KW-0805">Transcription regulation</keyword>
<comment type="similarity">
    <text evidence="1">Belongs to the LysR transcriptional regulatory family.</text>
</comment>
<evidence type="ECO:0000313" key="6">
    <source>
        <dbReference type="EMBL" id="MSV24664.1"/>
    </source>
</evidence>
<dbReference type="InterPro" id="IPR000847">
    <property type="entry name" value="LysR_HTH_N"/>
</dbReference>
<dbReference type="SUPFAM" id="SSF46785">
    <property type="entry name" value="Winged helix' DNA-binding domain"/>
    <property type="match status" value="1"/>
</dbReference>
<dbReference type="Pfam" id="PF03466">
    <property type="entry name" value="LysR_substrate"/>
    <property type="match status" value="1"/>
</dbReference>
<feature type="domain" description="HTH lysR-type" evidence="5">
    <location>
        <begin position="1"/>
        <end position="58"/>
    </location>
</feature>
<dbReference type="GO" id="GO:0000976">
    <property type="term" value="F:transcription cis-regulatory region binding"/>
    <property type="evidence" value="ECO:0007669"/>
    <property type="project" value="TreeGrafter"/>
</dbReference>
<evidence type="ECO:0000256" key="2">
    <source>
        <dbReference type="ARBA" id="ARBA00023015"/>
    </source>
</evidence>
<dbReference type="GO" id="GO:0003700">
    <property type="term" value="F:DNA-binding transcription factor activity"/>
    <property type="evidence" value="ECO:0007669"/>
    <property type="project" value="InterPro"/>
</dbReference>
<evidence type="ECO:0000256" key="4">
    <source>
        <dbReference type="ARBA" id="ARBA00023163"/>
    </source>
</evidence>
<dbReference type="InterPro" id="IPR036388">
    <property type="entry name" value="WH-like_DNA-bd_sf"/>
</dbReference>
<proteinExistence type="inferred from homology"/>
<evidence type="ECO:0000256" key="3">
    <source>
        <dbReference type="ARBA" id="ARBA00023125"/>
    </source>
</evidence>
<accession>A0A6I2UX63</accession>
<dbReference type="Gene3D" id="1.10.10.10">
    <property type="entry name" value="Winged helix-like DNA-binding domain superfamily/Winged helix DNA-binding domain"/>
    <property type="match status" value="1"/>
</dbReference>
<dbReference type="AlphaFoldDB" id="A0A6I2UX63"/>